<evidence type="ECO:0000259" key="4">
    <source>
        <dbReference type="SMART" id="SM00382"/>
    </source>
</evidence>
<comment type="similarity">
    <text evidence="1">Belongs to the ABC transporter superfamily.</text>
</comment>
<evidence type="ECO:0000313" key="6">
    <source>
        <dbReference type="Proteomes" id="UP001431776"/>
    </source>
</evidence>
<accession>A0AAW6TWQ3</accession>
<dbReference type="PANTHER" id="PTHR24220">
    <property type="entry name" value="IMPORT ATP-BINDING PROTEIN"/>
    <property type="match status" value="1"/>
</dbReference>
<dbReference type="GO" id="GO:0005886">
    <property type="term" value="C:plasma membrane"/>
    <property type="evidence" value="ECO:0007669"/>
    <property type="project" value="TreeGrafter"/>
</dbReference>
<dbReference type="GO" id="GO:0016887">
    <property type="term" value="F:ATP hydrolysis activity"/>
    <property type="evidence" value="ECO:0007669"/>
    <property type="project" value="InterPro"/>
</dbReference>
<dbReference type="SUPFAM" id="SSF52540">
    <property type="entry name" value="P-loop containing nucleoside triphosphate hydrolases"/>
    <property type="match status" value="1"/>
</dbReference>
<dbReference type="CDD" id="cd00267">
    <property type="entry name" value="ABC_ATPase"/>
    <property type="match status" value="1"/>
</dbReference>
<keyword evidence="3 5" id="KW-0067">ATP-binding</keyword>
<dbReference type="SMART" id="SM00382">
    <property type="entry name" value="AAA"/>
    <property type="match status" value="1"/>
</dbReference>
<evidence type="ECO:0000256" key="3">
    <source>
        <dbReference type="ARBA" id="ARBA00022840"/>
    </source>
</evidence>
<dbReference type="GO" id="GO:0022857">
    <property type="term" value="F:transmembrane transporter activity"/>
    <property type="evidence" value="ECO:0007669"/>
    <property type="project" value="TreeGrafter"/>
</dbReference>
<evidence type="ECO:0000256" key="1">
    <source>
        <dbReference type="ARBA" id="ARBA00005417"/>
    </source>
</evidence>
<dbReference type="Pfam" id="PF00005">
    <property type="entry name" value="ABC_tran"/>
    <property type="match status" value="1"/>
</dbReference>
<keyword evidence="6" id="KW-1185">Reference proteome</keyword>
<sequence>MTTYHVTKQFGWTGPVSERVARLARMFGLTLDRIAEAGPVHQCEVRIEPGDIVAITGPSGSGKSVLLREIEQRTPEAERINLDEIELPDDRTVIDCFDDNLVASLQLLTAAGMGAVYAMLTRPSVLSDGQKLRFRLARALASGRPFVFADEFCSNLDRITAVTTAFNAARFARRAGATLIVATSRDDILMDLAPDAIVTKDFTSPAQVVYRTARRS</sequence>
<comment type="caution">
    <text evidence="5">The sequence shown here is derived from an EMBL/GenBank/DDBJ whole genome shotgun (WGS) entry which is preliminary data.</text>
</comment>
<keyword evidence="2" id="KW-0547">Nucleotide-binding</keyword>
<dbReference type="Proteomes" id="UP001431776">
    <property type="component" value="Unassembled WGS sequence"/>
</dbReference>
<dbReference type="RefSeq" id="WP_349245550.1">
    <property type="nucleotide sequence ID" value="NZ_JASCXX010000016.1"/>
</dbReference>
<dbReference type="GO" id="GO:0005524">
    <property type="term" value="F:ATP binding"/>
    <property type="evidence" value="ECO:0007669"/>
    <property type="project" value="UniProtKB-KW"/>
</dbReference>
<name>A0AAW6TWQ3_9BACT</name>
<dbReference type="InterPro" id="IPR003593">
    <property type="entry name" value="AAA+_ATPase"/>
</dbReference>
<evidence type="ECO:0000256" key="2">
    <source>
        <dbReference type="ARBA" id="ARBA00022741"/>
    </source>
</evidence>
<dbReference type="Gene3D" id="3.40.50.300">
    <property type="entry name" value="P-loop containing nucleotide triphosphate hydrolases"/>
    <property type="match status" value="1"/>
</dbReference>
<feature type="domain" description="AAA+ ATPase" evidence="4">
    <location>
        <begin position="49"/>
        <end position="203"/>
    </location>
</feature>
<dbReference type="EMBL" id="JASCXX010000016">
    <property type="protein sequence ID" value="MDI6450141.1"/>
    <property type="molecule type" value="Genomic_DNA"/>
</dbReference>
<dbReference type="InterPro" id="IPR015854">
    <property type="entry name" value="ABC_transpr_LolD-like"/>
</dbReference>
<evidence type="ECO:0000313" key="5">
    <source>
        <dbReference type="EMBL" id="MDI6450141.1"/>
    </source>
</evidence>
<dbReference type="InterPro" id="IPR003439">
    <property type="entry name" value="ABC_transporter-like_ATP-bd"/>
</dbReference>
<gene>
    <name evidence="5" type="ORF">QJ522_13865</name>
</gene>
<dbReference type="PANTHER" id="PTHR24220:SF689">
    <property type="entry name" value="LIPOPROTEIN-RELEASING SYSTEM ATP-BINDING PROTEIN LOLD"/>
    <property type="match status" value="1"/>
</dbReference>
<proteinExistence type="inferred from homology"/>
<reference evidence="5" key="1">
    <citation type="submission" date="2023-05" db="EMBL/GenBank/DDBJ databases">
        <title>Anaerotaeda fermentans gen. nov., sp. nov., a novel anaerobic planctomycete of the new family within the order Sedimentisphaerales isolated from Taman Peninsula, Russia.</title>
        <authorList>
            <person name="Khomyakova M.A."/>
            <person name="Merkel A.Y."/>
            <person name="Slobodkin A.I."/>
        </authorList>
    </citation>
    <scope>NUCLEOTIDE SEQUENCE</scope>
    <source>
        <strain evidence="5">M17dextr</strain>
    </source>
</reference>
<protein>
    <submittedName>
        <fullName evidence="5">ATP-binding cassette domain-containing protein</fullName>
    </submittedName>
</protein>
<dbReference type="AlphaFoldDB" id="A0AAW6TWQ3"/>
<dbReference type="InterPro" id="IPR027417">
    <property type="entry name" value="P-loop_NTPase"/>
</dbReference>
<organism evidence="5 6">
    <name type="scientific">Anaerobaca lacustris</name>
    <dbReference type="NCBI Taxonomy" id="3044600"/>
    <lineage>
        <taxon>Bacteria</taxon>
        <taxon>Pseudomonadati</taxon>
        <taxon>Planctomycetota</taxon>
        <taxon>Phycisphaerae</taxon>
        <taxon>Sedimentisphaerales</taxon>
        <taxon>Anaerobacaceae</taxon>
        <taxon>Anaerobaca</taxon>
    </lineage>
</organism>